<evidence type="ECO:0000313" key="2">
    <source>
        <dbReference type="Proteomes" id="UP000291613"/>
    </source>
</evidence>
<name>A0A4Q9GLX9_9HYPH</name>
<dbReference type="OrthoDB" id="8450050at2"/>
<gene>
    <name evidence="1" type="ORF">EYR15_03445</name>
</gene>
<dbReference type="Proteomes" id="UP000291613">
    <property type="component" value="Unassembled WGS sequence"/>
</dbReference>
<organism evidence="1 2">
    <name type="scientific">Hansschlegelia quercus</name>
    <dbReference type="NCBI Taxonomy" id="2528245"/>
    <lineage>
        <taxon>Bacteria</taxon>
        <taxon>Pseudomonadati</taxon>
        <taxon>Pseudomonadota</taxon>
        <taxon>Alphaproteobacteria</taxon>
        <taxon>Hyphomicrobiales</taxon>
        <taxon>Methylopilaceae</taxon>
        <taxon>Hansschlegelia</taxon>
    </lineage>
</organism>
<comment type="caution">
    <text evidence="1">The sequence shown here is derived from an EMBL/GenBank/DDBJ whole genome shotgun (WGS) entry which is preliminary data.</text>
</comment>
<protein>
    <submittedName>
        <fullName evidence="1">Uncharacterized protein</fullName>
    </submittedName>
</protein>
<evidence type="ECO:0000313" key="1">
    <source>
        <dbReference type="EMBL" id="TBN55363.1"/>
    </source>
</evidence>
<proteinExistence type="predicted"/>
<sequence length="79" mass="8546">MVTPVEGSAEWRLTDLLGRSMGVIKEAGAEKFLIEPEGNAVATMDGMGRGPFRSLDEALAAIETRTRGVCRRQPDEPEA</sequence>
<accession>A0A4Q9GLX9</accession>
<dbReference type="RefSeq" id="WP_131001616.1">
    <property type="nucleotide sequence ID" value="NZ_JBHSZR010000002.1"/>
</dbReference>
<dbReference type="EMBL" id="SIUB01000001">
    <property type="protein sequence ID" value="TBN55363.1"/>
    <property type="molecule type" value="Genomic_DNA"/>
</dbReference>
<reference evidence="1 2" key="1">
    <citation type="submission" date="2019-02" db="EMBL/GenBank/DDBJ databases">
        <title>Hansschlegelia quercus sp. nov., a novel methylotrophic bacterium from buds of oak (Quercus robur L.).</title>
        <authorList>
            <person name="Agafonova N.V."/>
            <person name="Kaparullina E.N."/>
            <person name="Grouzdev D.S."/>
            <person name="Doronina N.V."/>
        </authorList>
    </citation>
    <scope>NUCLEOTIDE SEQUENCE [LARGE SCALE GENOMIC DNA]</scope>
    <source>
        <strain evidence="1 2">Dub</strain>
    </source>
</reference>
<dbReference type="AlphaFoldDB" id="A0A4Q9GLX9"/>
<keyword evidence="2" id="KW-1185">Reference proteome</keyword>